<dbReference type="EMBL" id="JBHLXD010000056">
    <property type="protein sequence ID" value="MFC0210484.1"/>
    <property type="molecule type" value="Genomic_DNA"/>
</dbReference>
<evidence type="ECO:0000313" key="2">
    <source>
        <dbReference type="Proteomes" id="UP001589755"/>
    </source>
</evidence>
<protein>
    <submittedName>
        <fullName evidence="1">Uncharacterized protein</fullName>
    </submittedName>
</protein>
<sequence length="95" mass="10173">MFGDLIARLDHPEVAAKTLAALDDAALEATIRAYATARDITAADCMAGIVRGFLDQADDDVWLQLVGIMGRSKDPGLAALHAILRHWASQAETRA</sequence>
<reference evidence="1 2" key="1">
    <citation type="submission" date="2024-09" db="EMBL/GenBank/DDBJ databases">
        <authorList>
            <person name="Sun Q."/>
            <person name="Mori K."/>
        </authorList>
    </citation>
    <scope>NUCLEOTIDE SEQUENCE [LARGE SCALE GENOMIC DNA]</scope>
    <source>
        <strain evidence="1 2">CCM 8543</strain>
    </source>
</reference>
<gene>
    <name evidence="1" type="ORF">ACFFJ2_19015</name>
</gene>
<dbReference type="RefSeq" id="WP_261522763.1">
    <property type="nucleotide sequence ID" value="NZ_JAODNW010000041.1"/>
</dbReference>
<keyword evidence="2" id="KW-1185">Reference proteome</keyword>
<proteinExistence type="predicted"/>
<organism evidence="1 2">
    <name type="scientific">Chelativorans intermedius</name>
    <dbReference type="NCBI Taxonomy" id="515947"/>
    <lineage>
        <taxon>Bacteria</taxon>
        <taxon>Pseudomonadati</taxon>
        <taxon>Pseudomonadota</taxon>
        <taxon>Alphaproteobacteria</taxon>
        <taxon>Hyphomicrobiales</taxon>
        <taxon>Phyllobacteriaceae</taxon>
        <taxon>Chelativorans</taxon>
    </lineage>
</organism>
<evidence type="ECO:0000313" key="1">
    <source>
        <dbReference type="EMBL" id="MFC0210484.1"/>
    </source>
</evidence>
<dbReference type="Proteomes" id="UP001589755">
    <property type="component" value="Unassembled WGS sequence"/>
</dbReference>
<accession>A0ABV6DD18</accession>
<name>A0ABV6DD18_9HYPH</name>
<comment type="caution">
    <text evidence="1">The sequence shown here is derived from an EMBL/GenBank/DDBJ whole genome shotgun (WGS) entry which is preliminary data.</text>
</comment>